<evidence type="ECO:0000313" key="2">
    <source>
        <dbReference type="EMBL" id="MXU87959.1"/>
    </source>
</evidence>
<keyword evidence="1" id="KW-0732">Signal</keyword>
<evidence type="ECO:0000256" key="1">
    <source>
        <dbReference type="SAM" id="SignalP"/>
    </source>
</evidence>
<organism evidence="2">
    <name type="scientific">Ixodes ricinus</name>
    <name type="common">Common tick</name>
    <name type="synonym">Acarus ricinus</name>
    <dbReference type="NCBI Taxonomy" id="34613"/>
    <lineage>
        <taxon>Eukaryota</taxon>
        <taxon>Metazoa</taxon>
        <taxon>Ecdysozoa</taxon>
        <taxon>Arthropoda</taxon>
        <taxon>Chelicerata</taxon>
        <taxon>Arachnida</taxon>
        <taxon>Acari</taxon>
        <taxon>Parasitiformes</taxon>
        <taxon>Ixodida</taxon>
        <taxon>Ixodoidea</taxon>
        <taxon>Ixodidae</taxon>
        <taxon>Ixodinae</taxon>
        <taxon>Ixodes</taxon>
    </lineage>
</organism>
<sequence>MLKWHCLKAQILVSLHICRADNSTTRADRNNFFLPYVDKYAKHTILRPISYYKLRKFLNSVIILLLSCHTLDADLQCIVESVIMVQSRKYFQHCTLYSS</sequence>
<protein>
    <submittedName>
        <fullName evidence="2">Putative secreted protein</fullName>
    </submittedName>
</protein>
<dbReference type="EMBL" id="GIFC01005876">
    <property type="protein sequence ID" value="MXU87959.1"/>
    <property type="molecule type" value="Transcribed_RNA"/>
</dbReference>
<dbReference type="AlphaFoldDB" id="A0A6B0U618"/>
<feature type="chain" id="PRO_5025510653" evidence="1">
    <location>
        <begin position="21"/>
        <end position="99"/>
    </location>
</feature>
<proteinExistence type="predicted"/>
<reference evidence="2" key="1">
    <citation type="submission" date="2019-12" db="EMBL/GenBank/DDBJ databases">
        <title>An insight into the sialome of adult female Ixodes ricinus ticks feeding for 6 days.</title>
        <authorList>
            <person name="Perner J."/>
            <person name="Ribeiro J.M.C."/>
        </authorList>
    </citation>
    <scope>NUCLEOTIDE SEQUENCE</scope>
    <source>
        <strain evidence="2">Semi-engorged</strain>
        <tissue evidence="2">Salivary glands</tissue>
    </source>
</reference>
<accession>A0A6B0U618</accession>
<name>A0A6B0U618_IXORI</name>
<feature type="signal peptide" evidence="1">
    <location>
        <begin position="1"/>
        <end position="20"/>
    </location>
</feature>